<dbReference type="Gene3D" id="3.40.190.170">
    <property type="entry name" value="Bacterial extracellular solute-binding protein, family 7"/>
    <property type="match status" value="1"/>
</dbReference>
<feature type="signal peptide" evidence="2">
    <location>
        <begin position="1"/>
        <end position="26"/>
    </location>
</feature>
<accession>A0A380CRL0</accession>
<dbReference type="SUPFAM" id="SSF53850">
    <property type="entry name" value="Periplasmic binding protein-like II"/>
    <property type="match status" value="1"/>
</dbReference>
<feature type="chain" id="PRO_5017037591" evidence="2">
    <location>
        <begin position="27"/>
        <end position="347"/>
    </location>
</feature>
<dbReference type="Proteomes" id="UP000254956">
    <property type="component" value="Unassembled WGS sequence"/>
</dbReference>
<dbReference type="GO" id="GO:0030246">
    <property type="term" value="F:carbohydrate binding"/>
    <property type="evidence" value="ECO:0007669"/>
    <property type="project" value="TreeGrafter"/>
</dbReference>
<dbReference type="AlphaFoldDB" id="A0A380CRL0"/>
<organism evidence="4 5">
    <name type="scientific">Staphylococcus arlettae</name>
    <dbReference type="NCBI Taxonomy" id="29378"/>
    <lineage>
        <taxon>Bacteria</taxon>
        <taxon>Bacillati</taxon>
        <taxon>Bacillota</taxon>
        <taxon>Bacilli</taxon>
        <taxon>Bacillales</taxon>
        <taxon>Staphylococcaceae</taxon>
        <taxon>Staphylococcus</taxon>
    </lineage>
</organism>
<dbReference type="InterPro" id="IPR038404">
    <property type="entry name" value="TRAP_DctP_sf"/>
</dbReference>
<protein>
    <submittedName>
        <fullName evidence="3">C4-dicarboxylate ABC transporter substrate-binding protein</fullName>
    </submittedName>
    <submittedName>
        <fullName evidence="4">C4-dicarboxylate-binding periplasmic protein</fullName>
    </submittedName>
</protein>
<proteinExistence type="predicted"/>
<dbReference type="NCBIfam" id="NF037995">
    <property type="entry name" value="TRAP_S1"/>
    <property type="match status" value="1"/>
</dbReference>
<evidence type="ECO:0000313" key="5">
    <source>
        <dbReference type="Proteomes" id="UP000254956"/>
    </source>
</evidence>
<dbReference type="PANTHER" id="PTHR33376">
    <property type="match status" value="1"/>
</dbReference>
<sequence>MKKILFKVVSAFILLALLVSMSSVQASDKDEKQQSKTIVLAHNQPTEHPVHKSLTIFKKKLEKESKGQLKVKIYPNGQLGSEREAIEMTQTNAIQMTKVSAGALESFSPSYSLFNMPYLFESQENYRHVMREPKVQDAFFNSTKDNGFLGVTFYDAGVRNIYTKDKEIKNSDDLDGLKTRVQPGKTSVALIKSLGGTPTPMDYGEVYTALQSGVIDAAENNETSLTTNNHGEVAKNYHYTEHAIVPDILIMNKETYDELSTQQQKWLKDAAAYSTEKHEKLWDEEVKQAKKKAKNEMGVKFHQVDKSSFKDASKDLRQSFAEDPKTKSDYELIEKEEKKYEQSKADH</sequence>
<keyword evidence="1 2" id="KW-0732">Signal</keyword>
<dbReference type="CDD" id="cd13671">
    <property type="entry name" value="PBP2_TRAP_SBP_like_3"/>
    <property type="match status" value="1"/>
</dbReference>
<reference evidence="3 6" key="2">
    <citation type="submission" date="2019-07" db="EMBL/GenBank/DDBJ databases">
        <title>Whole genome shotgun sequence of Staphylococcus arlettae NBRC 109765.</title>
        <authorList>
            <person name="Hosoyama A."/>
            <person name="Uohara A."/>
            <person name="Ohji S."/>
            <person name="Ichikawa N."/>
        </authorList>
    </citation>
    <scope>NUCLEOTIDE SEQUENCE [LARGE SCALE GENOMIC DNA]</scope>
    <source>
        <strain evidence="3 6">NBRC 109765</strain>
    </source>
</reference>
<dbReference type="Proteomes" id="UP000321598">
    <property type="component" value="Unassembled WGS sequence"/>
</dbReference>
<dbReference type="InterPro" id="IPR004682">
    <property type="entry name" value="TRAP_DctP"/>
</dbReference>
<evidence type="ECO:0000256" key="1">
    <source>
        <dbReference type="ARBA" id="ARBA00022729"/>
    </source>
</evidence>
<dbReference type="STRING" id="1212545.SARL_03666"/>
<name>A0A380CRL0_9STAP</name>
<evidence type="ECO:0000313" key="6">
    <source>
        <dbReference type="Proteomes" id="UP000321598"/>
    </source>
</evidence>
<dbReference type="EMBL" id="BKAV01000006">
    <property type="protein sequence ID" value="GEP99867.1"/>
    <property type="molecule type" value="Genomic_DNA"/>
</dbReference>
<dbReference type="InterPro" id="IPR018389">
    <property type="entry name" value="DctP_fam"/>
</dbReference>
<dbReference type="GeneID" id="97288652"/>
<dbReference type="GO" id="GO:0055085">
    <property type="term" value="P:transmembrane transport"/>
    <property type="evidence" value="ECO:0007669"/>
    <property type="project" value="InterPro"/>
</dbReference>
<reference evidence="4 5" key="1">
    <citation type="submission" date="2018-06" db="EMBL/GenBank/DDBJ databases">
        <authorList>
            <consortium name="Pathogen Informatics"/>
            <person name="Doyle S."/>
        </authorList>
    </citation>
    <scope>NUCLEOTIDE SEQUENCE [LARGE SCALE GENOMIC DNA]</scope>
    <source>
        <strain evidence="4 5">NCTC12413</strain>
    </source>
</reference>
<dbReference type="GO" id="GO:0030288">
    <property type="term" value="C:outer membrane-bounded periplasmic space"/>
    <property type="evidence" value="ECO:0007669"/>
    <property type="project" value="InterPro"/>
</dbReference>
<dbReference type="Pfam" id="PF03480">
    <property type="entry name" value="DctP"/>
    <property type="match status" value="1"/>
</dbReference>
<keyword evidence="6" id="KW-1185">Reference proteome</keyword>
<evidence type="ECO:0000313" key="4">
    <source>
        <dbReference type="EMBL" id="SUJ26129.1"/>
    </source>
</evidence>
<dbReference type="PANTHER" id="PTHR33376:SF2">
    <property type="entry name" value="DICARBOXYLATE-BINDING PERIPLASMIC PROTEIN"/>
    <property type="match status" value="1"/>
</dbReference>
<gene>
    <name evidence="4" type="primary">dctP</name>
    <name evidence="4" type="ORF">NCTC12413_02371</name>
    <name evidence="3" type="ORF">SAR03_09050</name>
</gene>
<dbReference type="OrthoDB" id="2087at2"/>
<dbReference type="RefSeq" id="WP_103388448.1">
    <property type="nucleotide sequence ID" value="NZ_BKAV01000006.1"/>
</dbReference>
<dbReference type="NCBIfam" id="TIGR00787">
    <property type="entry name" value="dctP"/>
    <property type="match status" value="1"/>
</dbReference>
<evidence type="ECO:0000256" key="2">
    <source>
        <dbReference type="SAM" id="SignalP"/>
    </source>
</evidence>
<dbReference type="EMBL" id="UGZE01000001">
    <property type="protein sequence ID" value="SUJ26129.1"/>
    <property type="molecule type" value="Genomic_DNA"/>
</dbReference>
<dbReference type="PIRSF" id="PIRSF006470">
    <property type="entry name" value="DctB"/>
    <property type="match status" value="1"/>
</dbReference>
<evidence type="ECO:0000313" key="3">
    <source>
        <dbReference type="EMBL" id="GEP99867.1"/>
    </source>
</evidence>